<name>A0A2Z3HPI0_9CAUL</name>
<organism evidence="3 4">
    <name type="scientific">Phenylobacterium parvum</name>
    <dbReference type="NCBI Taxonomy" id="2201350"/>
    <lineage>
        <taxon>Bacteria</taxon>
        <taxon>Pseudomonadati</taxon>
        <taxon>Pseudomonadota</taxon>
        <taxon>Alphaproteobacteria</taxon>
        <taxon>Caulobacterales</taxon>
        <taxon>Caulobacteraceae</taxon>
        <taxon>Phenylobacterium</taxon>
    </lineage>
</organism>
<evidence type="ECO:0000256" key="1">
    <source>
        <dbReference type="SAM" id="MobiDB-lite"/>
    </source>
</evidence>
<proteinExistence type="predicted"/>
<dbReference type="Proteomes" id="UP000247763">
    <property type="component" value="Chromosome"/>
</dbReference>
<keyword evidence="2" id="KW-0732">Signal</keyword>
<accession>A0A2Z3HPI0</accession>
<evidence type="ECO:0000256" key="2">
    <source>
        <dbReference type="SAM" id="SignalP"/>
    </source>
</evidence>
<feature type="region of interest" description="Disordered" evidence="1">
    <location>
        <begin position="131"/>
        <end position="153"/>
    </location>
</feature>
<dbReference type="Pfam" id="PF19649">
    <property type="entry name" value="DUF6152"/>
    <property type="match status" value="1"/>
</dbReference>
<evidence type="ECO:0000313" key="3">
    <source>
        <dbReference type="EMBL" id="AWM78293.1"/>
    </source>
</evidence>
<protein>
    <submittedName>
        <fullName evidence="3">Uncharacterized protein</fullName>
    </submittedName>
</protein>
<dbReference type="EMBL" id="CP029479">
    <property type="protein sequence ID" value="AWM78293.1"/>
    <property type="molecule type" value="Genomic_DNA"/>
</dbReference>
<dbReference type="InterPro" id="IPR046150">
    <property type="entry name" value="DUF6152"/>
</dbReference>
<feature type="compositionally biased region" description="Basic and acidic residues" evidence="1">
    <location>
        <begin position="144"/>
        <end position="153"/>
    </location>
</feature>
<dbReference type="OrthoDB" id="8420938at2"/>
<dbReference type="KEGG" id="phb:HYN04_11330"/>
<keyword evidence="4" id="KW-1185">Reference proteome</keyword>
<feature type="signal peptide" evidence="2">
    <location>
        <begin position="1"/>
        <end position="24"/>
    </location>
</feature>
<reference evidence="4" key="1">
    <citation type="submission" date="2018-05" db="EMBL/GenBank/DDBJ databases">
        <title>Genome sequencing of Phenylobacterium sp. HYN0004.</title>
        <authorList>
            <person name="Yi H."/>
            <person name="Baek C."/>
        </authorList>
    </citation>
    <scope>NUCLEOTIDE SEQUENCE [LARGE SCALE GENOMIC DNA]</scope>
    <source>
        <strain evidence="4">HYN0004</strain>
    </source>
</reference>
<sequence length="153" mass="15701">MIQSPSKALAALAAVAGLSIAGVAGEADAHHAFAAEFDGNAPVLLRGTVTKVEWINPHAWVHVAVPKAGGGAQVWMVEGGTPNTLLRSGLSRDSLKPGTAVIVRGYQSKDKACAPACKANGRDVTFTDGRRVFMGSSGTGAPKDGADPGDRRR</sequence>
<dbReference type="AlphaFoldDB" id="A0A2Z3HPI0"/>
<evidence type="ECO:0000313" key="4">
    <source>
        <dbReference type="Proteomes" id="UP000247763"/>
    </source>
</evidence>
<feature type="chain" id="PRO_5016321558" evidence="2">
    <location>
        <begin position="25"/>
        <end position="153"/>
    </location>
</feature>
<gene>
    <name evidence="3" type="ORF">HYN04_11330</name>
</gene>
<dbReference type="RefSeq" id="WP_110450859.1">
    <property type="nucleotide sequence ID" value="NZ_CP029479.1"/>
</dbReference>